<evidence type="ECO:0000256" key="1">
    <source>
        <dbReference type="ARBA" id="ARBA00009941"/>
    </source>
</evidence>
<gene>
    <name evidence="2" type="ORF">FRX31_027136</name>
</gene>
<comment type="similarity">
    <text evidence="1">Belongs to the peptidase C13 family.</text>
</comment>
<sequence length="74" mass="8104">ADFCHAYQITKKGGRREENIIIFMLDDIAFKGSPRQGVVINIPHGKDVYGGVPKDYTGVIINFLGNKIVVTGVV</sequence>
<dbReference type="GO" id="GO:0051603">
    <property type="term" value="P:proteolysis involved in protein catabolic process"/>
    <property type="evidence" value="ECO:0007669"/>
    <property type="project" value="TreeGrafter"/>
</dbReference>
<dbReference type="Pfam" id="PF01650">
    <property type="entry name" value="Peptidase_C13"/>
    <property type="match status" value="1"/>
</dbReference>
<dbReference type="GO" id="GO:0005773">
    <property type="term" value="C:vacuole"/>
    <property type="evidence" value="ECO:0007669"/>
    <property type="project" value="GOC"/>
</dbReference>
<evidence type="ECO:0000313" key="3">
    <source>
        <dbReference type="Proteomes" id="UP000554482"/>
    </source>
</evidence>
<feature type="non-terminal residue" evidence="2">
    <location>
        <position position="1"/>
    </location>
</feature>
<accession>A0A7J6VEU7</accession>
<proteinExistence type="inferred from homology"/>
<reference evidence="2 3" key="1">
    <citation type="submission" date="2020-06" db="EMBL/GenBank/DDBJ databases">
        <title>Transcriptomic and genomic resources for Thalictrum thalictroides and T. hernandezii: Facilitating candidate gene discovery in an emerging model plant lineage.</title>
        <authorList>
            <person name="Arias T."/>
            <person name="Riano-Pachon D.M."/>
            <person name="Di Stilio V.S."/>
        </authorList>
    </citation>
    <scope>NUCLEOTIDE SEQUENCE [LARGE SCALE GENOMIC DNA]</scope>
    <source>
        <strain evidence="3">cv. WT478/WT964</strain>
        <tissue evidence="2">Leaves</tissue>
    </source>
</reference>
<dbReference type="PANTHER" id="PTHR12000:SF50">
    <property type="entry name" value="VACUOLAR-PROCESSING ENZYME GAMMA-ISOZYME"/>
    <property type="match status" value="1"/>
</dbReference>
<dbReference type="PANTHER" id="PTHR12000">
    <property type="entry name" value="HEMOGLOBINASE FAMILY MEMBER"/>
    <property type="match status" value="1"/>
</dbReference>
<organism evidence="2 3">
    <name type="scientific">Thalictrum thalictroides</name>
    <name type="common">Rue-anemone</name>
    <name type="synonym">Anemone thalictroides</name>
    <dbReference type="NCBI Taxonomy" id="46969"/>
    <lineage>
        <taxon>Eukaryota</taxon>
        <taxon>Viridiplantae</taxon>
        <taxon>Streptophyta</taxon>
        <taxon>Embryophyta</taxon>
        <taxon>Tracheophyta</taxon>
        <taxon>Spermatophyta</taxon>
        <taxon>Magnoliopsida</taxon>
        <taxon>Ranunculales</taxon>
        <taxon>Ranunculaceae</taxon>
        <taxon>Thalictroideae</taxon>
        <taxon>Thalictrum</taxon>
    </lineage>
</organism>
<keyword evidence="3" id="KW-1185">Reference proteome</keyword>
<protein>
    <submittedName>
        <fullName evidence="2">Vacuolar-processing enzyme</fullName>
    </submittedName>
</protein>
<dbReference type="GO" id="GO:0006624">
    <property type="term" value="P:vacuolar protein processing"/>
    <property type="evidence" value="ECO:0007669"/>
    <property type="project" value="TreeGrafter"/>
</dbReference>
<dbReference type="InterPro" id="IPR001096">
    <property type="entry name" value="Peptidase_C13"/>
</dbReference>
<dbReference type="OrthoDB" id="192611at2759"/>
<evidence type="ECO:0000313" key="2">
    <source>
        <dbReference type="EMBL" id="KAF5183277.1"/>
    </source>
</evidence>
<name>A0A7J6VEU7_THATH</name>
<dbReference type="AlphaFoldDB" id="A0A7J6VEU7"/>
<comment type="caution">
    <text evidence="2">The sequence shown here is derived from an EMBL/GenBank/DDBJ whole genome shotgun (WGS) entry which is preliminary data.</text>
</comment>
<dbReference type="Proteomes" id="UP000554482">
    <property type="component" value="Unassembled WGS sequence"/>
</dbReference>
<dbReference type="GO" id="GO:0004197">
    <property type="term" value="F:cysteine-type endopeptidase activity"/>
    <property type="evidence" value="ECO:0007669"/>
    <property type="project" value="TreeGrafter"/>
</dbReference>
<dbReference type="EMBL" id="JABWDY010033676">
    <property type="protein sequence ID" value="KAF5183277.1"/>
    <property type="molecule type" value="Genomic_DNA"/>
</dbReference>
<dbReference type="Gene3D" id="3.40.50.1460">
    <property type="match status" value="1"/>
</dbReference>